<dbReference type="Proteomes" id="UP000324143">
    <property type="component" value="Unassembled WGS sequence"/>
</dbReference>
<evidence type="ECO:0000313" key="2">
    <source>
        <dbReference type="EMBL" id="TYB31142.1"/>
    </source>
</evidence>
<gene>
    <name evidence="2" type="ORF">FXF47_05755</name>
</gene>
<dbReference type="AlphaFoldDB" id="A0A5D0MFE7"/>
<evidence type="ECO:0000313" key="3">
    <source>
        <dbReference type="Proteomes" id="UP000324143"/>
    </source>
</evidence>
<protein>
    <submittedName>
        <fullName evidence="2">Zinc-ribbon domain-containing protein</fullName>
    </submittedName>
</protein>
<name>A0A5D0MFE7_9BACT</name>
<accession>A0A5D0MFE7</accession>
<dbReference type="Pfam" id="PF12773">
    <property type="entry name" value="DZR"/>
    <property type="match status" value="1"/>
</dbReference>
<proteinExistence type="predicted"/>
<sequence length="105" mass="12179">MKCKYCGTTNEDNRKYCLNCGMPLEYGKMLNCYSCGVSVKPKYKYCPECGVDLKLKRRCPDCNILINYDDKFCKNCGRKLDKINTNEEEMEEKEDTTGTEGKKRV</sequence>
<reference evidence="2" key="1">
    <citation type="submission" date="2019-08" db="EMBL/GenBank/DDBJ databases">
        <title>Genomic characterization of a novel candidate phylum (ARYD3) from a high temperature, high salinity tertiary oil reservoir in north central Oklahoma, USA.</title>
        <authorList>
            <person name="Youssef N.H."/>
            <person name="Yadav A."/>
            <person name="Elshahed M.S."/>
        </authorList>
    </citation>
    <scope>NUCLEOTIDE SEQUENCE [LARGE SCALE GENOMIC DNA]</scope>
    <source>
        <strain evidence="2">ARYD3</strain>
    </source>
</reference>
<feature type="domain" description="DZANK-type" evidence="1">
    <location>
        <begin position="3"/>
        <end position="50"/>
    </location>
</feature>
<keyword evidence="3" id="KW-1185">Reference proteome</keyword>
<dbReference type="InterPro" id="IPR025874">
    <property type="entry name" value="DZR"/>
</dbReference>
<comment type="caution">
    <text evidence="2">The sequence shown here is derived from an EMBL/GenBank/DDBJ whole genome shotgun (WGS) entry which is preliminary data.</text>
</comment>
<dbReference type="EMBL" id="VSIX01000054">
    <property type="protein sequence ID" value="TYB31142.1"/>
    <property type="molecule type" value="Genomic_DNA"/>
</dbReference>
<organism evidence="2 3">
    <name type="scientific">Candidatus Mcinerneyibacterium aminivorans</name>
    <dbReference type="NCBI Taxonomy" id="2703815"/>
    <lineage>
        <taxon>Bacteria</taxon>
        <taxon>Candidatus Macinerneyibacteriota</taxon>
        <taxon>Candidatus Mcinerneyibacteria</taxon>
        <taxon>Candidatus Mcinerneyibacteriales</taxon>
        <taxon>Candidatus Mcinerneyibacteriaceae</taxon>
        <taxon>Candidatus Mcinerneyibacterium</taxon>
    </lineage>
</organism>
<evidence type="ECO:0000259" key="1">
    <source>
        <dbReference type="Pfam" id="PF12773"/>
    </source>
</evidence>